<evidence type="ECO:0000313" key="1">
    <source>
        <dbReference type="EMBL" id="CAG8522829.1"/>
    </source>
</evidence>
<accession>A0ACA9LCP9</accession>
<gene>
    <name evidence="1" type="ORF">SPELUC_LOCUS4013</name>
</gene>
<name>A0ACA9LCP9_9GLOM</name>
<dbReference type="EMBL" id="CAJVPW010003358">
    <property type="protein sequence ID" value="CAG8522829.1"/>
    <property type="molecule type" value="Genomic_DNA"/>
</dbReference>
<sequence length="172" mass="19615">MENDFGSQEISSDMAARTVMRDEAEKSQKQSLKNSLDRLTIDTLKVVCRGEGLFESGTKKDLVERLADRVLSKAKGKDRVTDSVQVGNMKESRCEGRIWELFGFDQQYVALEKLIEKMMQAMVRKVVEEIKKSIQPVQKNIAAEIGDKSMDDSMKALFYNKLANERQTIKNK</sequence>
<keyword evidence="2" id="KW-1185">Reference proteome</keyword>
<comment type="caution">
    <text evidence="1">The sequence shown here is derived from an EMBL/GenBank/DDBJ whole genome shotgun (WGS) entry which is preliminary data.</text>
</comment>
<organism evidence="1 2">
    <name type="scientific">Cetraspora pellucida</name>
    <dbReference type="NCBI Taxonomy" id="1433469"/>
    <lineage>
        <taxon>Eukaryota</taxon>
        <taxon>Fungi</taxon>
        <taxon>Fungi incertae sedis</taxon>
        <taxon>Mucoromycota</taxon>
        <taxon>Glomeromycotina</taxon>
        <taxon>Glomeromycetes</taxon>
        <taxon>Diversisporales</taxon>
        <taxon>Gigasporaceae</taxon>
        <taxon>Cetraspora</taxon>
    </lineage>
</organism>
<proteinExistence type="predicted"/>
<dbReference type="Proteomes" id="UP000789366">
    <property type="component" value="Unassembled WGS sequence"/>
</dbReference>
<protein>
    <submittedName>
        <fullName evidence="1">3422_t:CDS:1</fullName>
    </submittedName>
</protein>
<reference evidence="1" key="1">
    <citation type="submission" date="2021-06" db="EMBL/GenBank/DDBJ databases">
        <authorList>
            <person name="Kallberg Y."/>
            <person name="Tangrot J."/>
            <person name="Rosling A."/>
        </authorList>
    </citation>
    <scope>NUCLEOTIDE SEQUENCE</scope>
    <source>
        <strain evidence="1">28 12/20/2015</strain>
    </source>
</reference>
<evidence type="ECO:0000313" key="2">
    <source>
        <dbReference type="Proteomes" id="UP000789366"/>
    </source>
</evidence>